<evidence type="ECO:0000313" key="9">
    <source>
        <dbReference type="EMBL" id="QDU81303.1"/>
    </source>
</evidence>
<dbReference type="Gene3D" id="1.10.510.10">
    <property type="entry name" value="Transferase(Phosphotransferase) domain 1"/>
    <property type="match status" value="1"/>
</dbReference>
<keyword evidence="7" id="KW-0472">Membrane</keyword>
<dbReference type="PROSITE" id="PS00108">
    <property type="entry name" value="PROTEIN_KINASE_ST"/>
    <property type="match status" value="1"/>
</dbReference>
<dbReference type="CDD" id="cd14014">
    <property type="entry name" value="STKc_PknB_like"/>
    <property type="match status" value="1"/>
</dbReference>
<dbReference type="InterPro" id="IPR000719">
    <property type="entry name" value="Prot_kinase_dom"/>
</dbReference>
<dbReference type="Gene3D" id="3.30.450.20">
    <property type="entry name" value="PAS domain"/>
    <property type="match status" value="1"/>
</dbReference>
<dbReference type="InterPro" id="IPR017441">
    <property type="entry name" value="Protein_kinase_ATP_BS"/>
</dbReference>
<feature type="region of interest" description="Disordered" evidence="6">
    <location>
        <begin position="1"/>
        <end position="41"/>
    </location>
</feature>
<dbReference type="SUPFAM" id="SSF56112">
    <property type="entry name" value="Protein kinase-like (PK-like)"/>
    <property type="match status" value="1"/>
</dbReference>
<name>A0A518CQ00_9PLAN</name>
<keyword evidence="3 9" id="KW-0418">Kinase</keyword>
<evidence type="ECO:0000259" key="8">
    <source>
        <dbReference type="PROSITE" id="PS50011"/>
    </source>
</evidence>
<dbReference type="GO" id="GO:0004674">
    <property type="term" value="F:protein serine/threonine kinase activity"/>
    <property type="evidence" value="ECO:0007669"/>
    <property type="project" value="UniProtKB-EC"/>
</dbReference>
<evidence type="ECO:0000256" key="2">
    <source>
        <dbReference type="ARBA" id="ARBA00022741"/>
    </source>
</evidence>
<dbReference type="InterPro" id="IPR011009">
    <property type="entry name" value="Kinase-like_dom_sf"/>
</dbReference>
<evidence type="ECO:0000256" key="1">
    <source>
        <dbReference type="ARBA" id="ARBA00022679"/>
    </source>
</evidence>
<protein>
    <submittedName>
        <fullName evidence="9">Serine/threonine-protein kinase PrkC</fullName>
        <ecNumber evidence="9">2.7.11.1</ecNumber>
    </submittedName>
</protein>
<dbReference type="KEGG" id="plon:Pla110_30440"/>
<evidence type="ECO:0000256" key="5">
    <source>
        <dbReference type="PROSITE-ProRule" id="PRU10141"/>
    </source>
</evidence>
<feature type="domain" description="Protein kinase" evidence="8">
    <location>
        <begin position="67"/>
        <end position="343"/>
    </location>
</feature>
<dbReference type="RefSeq" id="WP_144996538.1">
    <property type="nucleotide sequence ID" value="NZ_CP036281.1"/>
</dbReference>
<dbReference type="GO" id="GO:0000407">
    <property type="term" value="C:phagophore assembly site"/>
    <property type="evidence" value="ECO:0007669"/>
    <property type="project" value="TreeGrafter"/>
</dbReference>
<accession>A0A518CQ00</accession>
<dbReference type="GO" id="GO:0005776">
    <property type="term" value="C:autophagosome"/>
    <property type="evidence" value="ECO:0007669"/>
    <property type="project" value="TreeGrafter"/>
</dbReference>
<evidence type="ECO:0000256" key="4">
    <source>
        <dbReference type="ARBA" id="ARBA00022840"/>
    </source>
</evidence>
<evidence type="ECO:0000256" key="3">
    <source>
        <dbReference type="ARBA" id="ARBA00022777"/>
    </source>
</evidence>
<dbReference type="GO" id="GO:0005829">
    <property type="term" value="C:cytosol"/>
    <property type="evidence" value="ECO:0007669"/>
    <property type="project" value="TreeGrafter"/>
</dbReference>
<evidence type="ECO:0000256" key="7">
    <source>
        <dbReference type="SAM" id="Phobius"/>
    </source>
</evidence>
<feature type="transmembrane region" description="Helical" evidence="7">
    <location>
        <begin position="699"/>
        <end position="717"/>
    </location>
</feature>
<proteinExistence type="predicted"/>
<feature type="compositionally biased region" description="Basic and acidic residues" evidence="6">
    <location>
        <begin position="725"/>
        <end position="736"/>
    </location>
</feature>
<organism evidence="9 10">
    <name type="scientific">Polystyrenella longa</name>
    <dbReference type="NCBI Taxonomy" id="2528007"/>
    <lineage>
        <taxon>Bacteria</taxon>
        <taxon>Pseudomonadati</taxon>
        <taxon>Planctomycetota</taxon>
        <taxon>Planctomycetia</taxon>
        <taxon>Planctomycetales</taxon>
        <taxon>Planctomycetaceae</taxon>
        <taxon>Polystyrenella</taxon>
    </lineage>
</organism>
<evidence type="ECO:0000256" key="6">
    <source>
        <dbReference type="SAM" id="MobiDB-lite"/>
    </source>
</evidence>
<gene>
    <name evidence="9" type="primary">prkC_12</name>
    <name evidence="9" type="ORF">Pla110_30440</name>
</gene>
<dbReference type="AlphaFoldDB" id="A0A518CQ00"/>
<dbReference type="SMART" id="SM00220">
    <property type="entry name" value="S_TKc"/>
    <property type="match status" value="1"/>
</dbReference>
<feature type="binding site" evidence="5">
    <location>
        <position position="96"/>
    </location>
    <ligand>
        <name>ATP</name>
        <dbReference type="ChEBI" id="CHEBI:30616"/>
    </ligand>
</feature>
<dbReference type="InterPro" id="IPR008271">
    <property type="entry name" value="Ser/Thr_kinase_AS"/>
</dbReference>
<feature type="compositionally biased region" description="Polar residues" evidence="6">
    <location>
        <begin position="22"/>
        <end position="40"/>
    </location>
</feature>
<reference evidence="9 10" key="1">
    <citation type="submission" date="2019-02" db="EMBL/GenBank/DDBJ databases">
        <title>Deep-cultivation of Planctomycetes and their phenomic and genomic characterization uncovers novel biology.</title>
        <authorList>
            <person name="Wiegand S."/>
            <person name="Jogler M."/>
            <person name="Boedeker C."/>
            <person name="Pinto D."/>
            <person name="Vollmers J."/>
            <person name="Rivas-Marin E."/>
            <person name="Kohn T."/>
            <person name="Peeters S.H."/>
            <person name="Heuer A."/>
            <person name="Rast P."/>
            <person name="Oberbeckmann S."/>
            <person name="Bunk B."/>
            <person name="Jeske O."/>
            <person name="Meyerdierks A."/>
            <person name="Storesund J.E."/>
            <person name="Kallscheuer N."/>
            <person name="Luecker S."/>
            <person name="Lage O.M."/>
            <person name="Pohl T."/>
            <person name="Merkel B.J."/>
            <person name="Hornburger P."/>
            <person name="Mueller R.-W."/>
            <person name="Bruemmer F."/>
            <person name="Labrenz M."/>
            <person name="Spormann A.M."/>
            <person name="Op den Camp H."/>
            <person name="Overmann J."/>
            <person name="Amann R."/>
            <person name="Jetten M.S.M."/>
            <person name="Mascher T."/>
            <person name="Medema M.H."/>
            <person name="Devos D.P."/>
            <person name="Kaster A.-K."/>
            <person name="Ovreas L."/>
            <person name="Rohde M."/>
            <person name="Galperin M.Y."/>
            <person name="Jogler C."/>
        </authorList>
    </citation>
    <scope>NUCLEOTIDE SEQUENCE [LARGE SCALE GENOMIC DNA]</scope>
    <source>
        <strain evidence="9 10">Pla110</strain>
    </source>
</reference>
<dbReference type="PANTHER" id="PTHR24348">
    <property type="entry name" value="SERINE/THREONINE-PROTEIN KINASE UNC-51-RELATED"/>
    <property type="match status" value="1"/>
</dbReference>
<dbReference type="Proteomes" id="UP000317178">
    <property type="component" value="Chromosome"/>
</dbReference>
<dbReference type="EMBL" id="CP036281">
    <property type="protein sequence ID" value="QDU81303.1"/>
    <property type="molecule type" value="Genomic_DNA"/>
</dbReference>
<dbReference type="GO" id="GO:0016020">
    <property type="term" value="C:membrane"/>
    <property type="evidence" value="ECO:0007669"/>
    <property type="project" value="TreeGrafter"/>
</dbReference>
<dbReference type="EC" id="2.7.11.1" evidence="9"/>
<evidence type="ECO:0000313" key="10">
    <source>
        <dbReference type="Proteomes" id="UP000317178"/>
    </source>
</evidence>
<keyword evidence="1 9" id="KW-0808">Transferase</keyword>
<keyword evidence="10" id="KW-1185">Reference proteome</keyword>
<dbReference type="CDD" id="cd12914">
    <property type="entry name" value="PDC1_DGC_like"/>
    <property type="match status" value="1"/>
</dbReference>
<dbReference type="InterPro" id="IPR045269">
    <property type="entry name" value="Atg1-like"/>
</dbReference>
<dbReference type="PANTHER" id="PTHR24348:SF22">
    <property type="entry name" value="NON-SPECIFIC SERINE_THREONINE PROTEIN KINASE"/>
    <property type="match status" value="1"/>
</dbReference>
<dbReference type="PROSITE" id="PS50011">
    <property type="entry name" value="PROTEIN_KINASE_DOM"/>
    <property type="match status" value="1"/>
</dbReference>
<keyword evidence="7" id="KW-1133">Transmembrane helix</keyword>
<keyword evidence="4 5" id="KW-0067">ATP-binding</keyword>
<dbReference type="GO" id="GO:0005524">
    <property type="term" value="F:ATP binding"/>
    <property type="evidence" value="ECO:0007669"/>
    <property type="project" value="UniProtKB-UniRule"/>
</dbReference>
<dbReference type="OrthoDB" id="6111975at2"/>
<keyword evidence="2 5" id="KW-0547">Nucleotide-binding</keyword>
<dbReference type="PROSITE" id="PS00107">
    <property type="entry name" value="PROTEIN_KINASE_ATP"/>
    <property type="match status" value="1"/>
</dbReference>
<dbReference type="Pfam" id="PF00069">
    <property type="entry name" value="Pkinase"/>
    <property type="match status" value="1"/>
</dbReference>
<keyword evidence="7" id="KW-0812">Transmembrane</keyword>
<feature type="region of interest" description="Disordered" evidence="6">
    <location>
        <begin position="725"/>
        <end position="747"/>
    </location>
</feature>
<sequence>MPNLSSDNSDDSQHGLIPVAQETPSAQNGAATDVPSSDTVIQDEPAQDRGRQLSVLQHQVPAEVPGYQIIQCLGEGAFGSVWHAVEQNTGKQVAIKFYSHRRSLDWSLFNREVEKLAALYTSRRIVGLIGVGWDHDPPYYVMEYLKNGSLAAFLSDGPLPVNESVRIITAVVHGLLHAHGSGILHCDLKPANILLDTDEEPRLCDFGQSRLSDEQLPALGTLFYMAPEQADLKAIPDARWDVYAIGALLYHMLCGSPPYQSAEAFKQINMAENLEERLMRYRELLRSSPPPLAHRKIKGIDRPLIEILDRCLELNPKRRYANVQSVLDALQSREKWRARKPFILMGVIAPLLFLAAMWPIATNAVREAVDSAQSNLIDRAVESDLLTARVLANSLADELEFRKNEFQRISRDPQLLQALEEAAAENWEGFDDPDPGKQPRFTNILNEFKELNDLERTQQGVKKDTSWFITDVRGKQVWRSPDGKYIGRNYAWRDYFHGLGRDFIENSDEHNPDKIQPISEPHISIPFKSTETQRYMLAITVPVINADKETIGVLARTTQLGNLLEKYEKHLDTQHDPQLNVDRTIALYERTSGVVLDHPVLSSPNIPKSLLATEFIVAPDVQSKFQELGTDSDLSRREAEREMHFRDPMAPSKPEQFEGEWLAAFALVPNANWVAVVQEQREAALEPVDDMRNGLVKRGTIALLVAASLIGMFWYFLRRMVRDRRESKRQSRKDGPHPGSLSSTGTS</sequence>